<sequence length="176" mass="19358">MRSRFVERVQNLWAEYPSIDWILTGLTVAAYWSYRAVTHNADAISVLSEDARSNVYMTAASISALVGGFGTAAISQYATASGRRMVEVRHRFGLSMRKNWAGVLKAMLIVSGGCLVALILDDHSKPGWIGYFVEALLAFGAARSLRLVWLFNLLIDVSDQDATEPRRSPPVQIPGP</sequence>
<evidence type="ECO:0000313" key="2">
    <source>
        <dbReference type="EMBL" id="GAA1091980.1"/>
    </source>
</evidence>
<comment type="caution">
    <text evidence="2">The sequence shown here is derived from an EMBL/GenBank/DDBJ whole genome shotgun (WGS) entry which is preliminary data.</text>
</comment>
<reference evidence="2 3" key="1">
    <citation type="journal article" date="2019" name="Int. J. Syst. Evol. Microbiol.">
        <title>The Global Catalogue of Microorganisms (GCM) 10K type strain sequencing project: providing services to taxonomists for standard genome sequencing and annotation.</title>
        <authorList>
            <consortium name="The Broad Institute Genomics Platform"/>
            <consortium name="The Broad Institute Genome Sequencing Center for Infectious Disease"/>
            <person name="Wu L."/>
            <person name="Ma J."/>
        </authorList>
    </citation>
    <scope>NUCLEOTIDE SEQUENCE [LARGE SCALE GENOMIC DNA]</scope>
    <source>
        <strain evidence="2 3">JCM 13002</strain>
    </source>
</reference>
<proteinExistence type="predicted"/>
<keyword evidence="3" id="KW-1185">Reference proteome</keyword>
<keyword evidence="1" id="KW-0812">Transmembrane</keyword>
<protein>
    <submittedName>
        <fullName evidence="2">Uncharacterized protein</fullName>
    </submittedName>
</protein>
<gene>
    <name evidence="2" type="ORF">GCM10009663_39670</name>
</gene>
<feature type="transmembrane region" description="Helical" evidence="1">
    <location>
        <begin position="126"/>
        <end position="145"/>
    </location>
</feature>
<dbReference type="EMBL" id="BAAALD010000037">
    <property type="protein sequence ID" value="GAA1091980.1"/>
    <property type="molecule type" value="Genomic_DNA"/>
</dbReference>
<evidence type="ECO:0000313" key="3">
    <source>
        <dbReference type="Proteomes" id="UP001499987"/>
    </source>
</evidence>
<accession>A0ABN1TKY7</accession>
<feature type="transmembrane region" description="Helical" evidence="1">
    <location>
        <begin position="12"/>
        <end position="34"/>
    </location>
</feature>
<organism evidence="2 3">
    <name type="scientific">Kitasatospora arboriphila</name>
    <dbReference type="NCBI Taxonomy" id="258052"/>
    <lineage>
        <taxon>Bacteria</taxon>
        <taxon>Bacillati</taxon>
        <taxon>Actinomycetota</taxon>
        <taxon>Actinomycetes</taxon>
        <taxon>Kitasatosporales</taxon>
        <taxon>Streptomycetaceae</taxon>
        <taxon>Kitasatospora</taxon>
    </lineage>
</organism>
<feature type="transmembrane region" description="Helical" evidence="1">
    <location>
        <begin position="54"/>
        <end position="79"/>
    </location>
</feature>
<keyword evidence="1" id="KW-1133">Transmembrane helix</keyword>
<name>A0ABN1TKY7_9ACTN</name>
<evidence type="ECO:0000256" key="1">
    <source>
        <dbReference type="SAM" id="Phobius"/>
    </source>
</evidence>
<keyword evidence="1" id="KW-0472">Membrane</keyword>
<dbReference type="Proteomes" id="UP001499987">
    <property type="component" value="Unassembled WGS sequence"/>
</dbReference>
<feature type="transmembrane region" description="Helical" evidence="1">
    <location>
        <begin position="100"/>
        <end position="120"/>
    </location>
</feature>